<evidence type="ECO:0000256" key="11">
    <source>
        <dbReference type="ARBA" id="ARBA00073036"/>
    </source>
</evidence>
<dbReference type="AlphaFoldDB" id="A0A917E3M4"/>
<comment type="caution">
    <text evidence="15">The sequence shown here is derived from an EMBL/GenBank/DDBJ whole genome shotgun (WGS) entry which is preliminary data.</text>
</comment>
<dbReference type="SUPFAM" id="SSF51905">
    <property type="entry name" value="FAD/NAD(P)-binding domain"/>
    <property type="match status" value="1"/>
</dbReference>
<comment type="catalytic activity">
    <reaction evidence="9">
        <text>15-cis-phytoene + 3 A = all-trans-neurosporene + 3 AH2</text>
        <dbReference type="Rhea" id="RHEA:30599"/>
        <dbReference type="ChEBI" id="CHEBI:13193"/>
        <dbReference type="ChEBI" id="CHEBI:16833"/>
        <dbReference type="ChEBI" id="CHEBI:17499"/>
        <dbReference type="ChEBI" id="CHEBI:27787"/>
        <dbReference type="EC" id="1.3.99.28"/>
    </reaction>
</comment>
<evidence type="ECO:0000313" key="16">
    <source>
        <dbReference type="Proteomes" id="UP000644699"/>
    </source>
</evidence>
<dbReference type="GO" id="GO:0071949">
    <property type="term" value="F:FAD binding"/>
    <property type="evidence" value="ECO:0007669"/>
    <property type="project" value="UniProtKB-ARBA"/>
</dbReference>
<keyword evidence="6" id="KW-0274">FAD</keyword>
<dbReference type="PANTHER" id="PTHR43734:SF3">
    <property type="entry name" value="B-CAROTENE KETOLASE"/>
    <property type="match status" value="1"/>
</dbReference>
<dbReference type="FunFam" id="3.50.50.60:FF:000413">
    <property type="entry name" value="Phytoene desaturase (lycopene-forming)"/>
    <property type="match status" value="1"/>
</dbReference>
<dbReference type="Pfam" id="PF01593">
    <property type="entry name" value="Amino_oxidase"/>
    <property type="match status" value="1"/>
</dbReference>
<dbReference type="EMBL" id="BMIQ01000002">
    <property type="protein sequence ID" value="GGD99871.1"/>
    <property type="molecule type" value="Genomic_DNA"/>
</dbReference>
<reference evidence="15" key="1">
    <citation type="journal article" date="2014" name="Int. J. Syst. Evol. Microbiol.">
        <title>Complete genome sequence of Corynebacterium casei LMG S-19264T (=DSM 44701T), isolated from a smear-ripened cheese.</title>
        <authorList>
            <consortium name="US DOE Joint Genome Institute (JGI-PGF)"/>
            <person name="Walter F."/>
            <person name="Albersmeier A."/>
            <person name="Kalinowski J."/>
            <person name="Ruckert C."/>
        </authorList>
    </citation>
    <scope>NUCLEOTIDE SEQUENCE</scope>
    <source>
        <strain evidence="15">CGMCC 1.15367</strain>
    </source>
</reference>
<evidence type="ECO:0000256" key="13">
    <source>
        <dbReference type="RuleBase" id="RU362075"/>
    </source>
</evidence>
<keyword evidence="7 13" id="KW-0560">Oxidoreductase</keyword>
<evidence type="ECO:0000256" key="3">
    <source>
        <dbReference type="ARBA" id="ARBA00006046"/>
    </source>
</evidence>
<keyword evidence="5 13" id="KW-0125">Carotenoid biosynthesis</keyword>
<comment type="pathway">
    <text evidence="2 13">Carotenoid biosynthesis.</text>
</comment>
<reference evidence="15" key="2">
    <citation type="submission" date="2020-09" db="EMBL/GenBank/DDBJ databases">
        <authorList>
            <person name="Sun Q."/>
            <person name="Zhou Y."/>
        </authorList>
    </citation>
    <scope>NUCLEOTIDE SEQUENCE</scope>
    <source>
        <strain evidence="15">CGMCC 1.15367</strain>
    </source>
</reference>
<dbReference type="GO" id="GO:0016117">
    <property type="term" value="P:carotenoid biosynthetic process"/>
    <property type="evidence" value="ECO:0007669"/>
    <property type="project" value="UniProtKB-KW"/>
</dbReference>
<keyword evidence="16" id="KW-1185">Reference proteome</keyword>
<dbReference type="InterPro" id="IPR008150">
    <property type="entry name" value="Phytoene_DH_bac_CS"/>
</dbReference>
<dbReference type="InterPro" id="IPR002937">
    <property type="entry name" value="Amino_oxidase"/>
</dbReference>
<dbReference type="InterPro" id="IPR014105">
    <property type="entry name" value="Carotenoid/retinoid_OxRdtase"/>
</dbReference>
<evidence type="ECO:0000256" key="2">
    <source>
        <dbReference type="ARBA" id="ARBA00004829"/>
    </source>
</evidence>
<dbReference type="PANTHER" id="PTHR43734">
    <property type="entry name" value="PHYTOENE DESATURASE"/>
    <property type="match status" value="1"/>
</dbReference>
<evidence type="ECO:0000256" key="10">
    <source>
        <dbReference type="ARBA" id="ARBA00066679"/>
    </source>
</evidence>
<evidence type="ECO:0000256" key="1">
    <source>
        <dbReference type="ARBA" id="ARBA00001974"/>
    </source>
</evidence>
<evidence type="ECO:0000256" key="9">
    <source>
        <dbReference type="ARBA" id="ARBA00050961"/>
    </source>
</evidence>
<evidence type="ECO:0000313" key="15">
    <source>
        <dbReference type="EMBL" id="GGD99871.1"/>
    </source>
</evidence>
<dbReference type="PROSITE" id="PS00982">
    <property type="entry name" value="PHYTOENE_DH"/>
    <property type="match status" value="1"/>
</dbReference>
<gene>
    <name evidence="15" type="ORF">GCM10011390_18340</name>
</gene>
<dbReference type="FunFam" id="3.50.50.60:FF:000378">
    <property type="entry name" value="Phytoene desaturase"/>
    <property type="match status" value="1"/>
</dbReference>
<dbReference type="EC" id="1.3.99.28" evidence="10"/>
<evidence type="ECO:0000256" key="12">
    <source>
        <dbReference type="ARBA" id="ARBA00083000"/>
    </source>
</evidence>
<dbReference type="InterPro" id="IPR036188">
    <property type="entry name" value="FAD/NAD-bd_sf"/>
</dbReference>
<dbReference type="RefSeq" id="WP_188907910.1">
    <property type="nucleotide sequence ID" value="NZ_BMIQ01000002.1"/>
</dbReference>
<evidence type="ECO:0000256" key="5">
    <source>
        <dbReference type="ARBA" id="ARBA00022746"/>
    </source>
</evidence>
<protein>
    <recommendedName>
        <fullName evidence="11">Phytoene desaturase (neurosporene-forming)</fullName>
        <ecNumber evidence="10">1.3.99.28</ecNumber>
    </recommendedName>
    <alternativeName>
        <fullName evidence="12">3-step phytoene desaturase</fullName>
    </alternativeName>
    <alternativeName>
        <fullName evidence="8">Phytoene dehydrogenase</fullName>
    </alternativeName>
</protein>
<sequence length="503" mass="55748">MLDRTLPGRRAIVVGAGFGGLALAIRLQTAGIATTLLERRDKPGGRAYVYEDQGFTFDAGPTVITDPSALEELFEGAGRRLADYVELLPVSPFYRLCWEDGYSFDYVNDQAELDRQIGAKNPRDLAGYRRFLDYSKAVFEEGYVKLGTVPFLQFRDMVRAGPQLARLQAWKSVYAKVAEFIEDEQLRQAFSFHSLLVGGNPFATSSIYALIHALERRWGVFFPRGGTGALVRGMAKLFEDLGGRVELNADVERIALEGGRATGVVLKDGRRFDADLVASNADVVHTYETLLKGTARGAAEARRLRRKKFSMSLFVIYFGLKRHRPEIMHHTVCFGARYRDLIAEIFNGRTLPHDFSLYLHNPCATDPSLAPPGMGSFYVLAPVPHLGNAALDWEKEGPLYRDRILAYLERHYIPGLRDDLVTCRIFTPQDFRSELNAHLGSAFSLDPVLTQSAWFRPHNRDDAIPNLYIVGAGTHPGAGVPGVVGSAKATAALMIADAAHVRP</sequence>
<dbReference type="NCBIfam" id="TIGR02734">
    <property type="entry name" value="crtI_fam"/>
    <property type="match status" value="1"/>
</dbReference>
<comment type="cofactor">
    <cofactor evidence="1">
        <name>FAD</name>
        <dbReference type="ChEBI" id="CHEBI:57692"/>
    </cofactor>
</comment>
<feature type="domain" description="Amine oxidase" evidence="14">
    <location>
        <begin position="19"/>
        <end position="495"/>
    </location>
</feature>
<evidence type="ECO:0000256" key="6">
    <source>
        <dbReference type="ARBA" id="ARBA00022827"/>
    </source>
</evidence>
<evidence type="ECO:0000256" key="7">
    <source>
        <dbReference type="ARBA" id="ARBA00023002"/>
    </source>
</evidence>
<dbReference type="Proteomes" id="UP000644699">
    <property type="component" value="Unassembled WGS sequence"/>
</dbReference>
<organism evidence="15 16">
    <name type="scientific">Aureimonas endophytica</name>
    <dbReference type="NCBI Taxonomy" id="2027858"/>
    <lineage>
        <taxon>Bacteria</taxon>
        <taxon>Pseudomonadati</taxon>
        <taxon>Pseudomonadota</taxon>
        <taxon>Alphaproteobacteria</taxon>
        <taxon>Hyphomicrobiales</taxon>
        <taxon>Aurantimonadaceae</taxon>
        <taxon>Aureimonas</taxon>
    </lineage>
</organism>
<proteinExistence type="inferred from homology"/>
<name>A0A917E3M4_9HYPH</name>
<dbReference type="Gene3D" id="3.50.50.60">
    <property type="entry name" value="FAD/NAD(P)-binding domain"/>
    <property type="match status" value="3"/>
</dbReference>
<evidence type="ECO:0000256" key="8">
    <source>
        <dbReference type="ARBA" id="ARBA00031986"/>
    </source>
</evidence>
<dbReference type="GO" id="GO:0016627">
    <property type="term" value="F:oxidoreductase activity, acting on the CH-CH group of donors"/>
    <property type="evidence" value="ECO:0007669"/>
    <property type="project" value="UniProtKB-ARBA"/>
</dbReference>
<accession>A0A917E3M4</accession>
<evidence type="ECO:0000259" key="14">
    <source>
        <dbReference type="Pfam" id="PF01593"/>
    </source>
</evidence>
<keyword evidence="4" id="KW-0285">Flavoprotein</keyword>
<evidence type="ECO:0000256" key="4">
    <source>
        <dbReference type="ARBA" id="ARBA00022630"/>
    </source>
</evidence>
<comment type="similarity">
    <text evidence="3 13">Belongs to the carotenoid/retinoid oxidoreductase family.</text>
</comment>